<proteinExistence type="inferred from homology"/>
<gene>
    <name evidence="3" type="primary">106065677</name>
    <name evidence="6" type="synonym">LOC106065677</name>
</gene>
<dbReference type="PANTHER" id="PTHR16284:SF13">
    <property type="entry name" value="PROTEIN CDV3 HOMOLOG"/>
    <property type="match status" value="1"/>
</dbReference>
<reference evidence="6" key="2">
    <citation type="submission" date="2025-04" db="UniProtKB">
        <authorList>
            <consortium name="RefSeq"/>
        </authorList>
    </citation>
    <scope>IDENTIFICATION</scope>
</reference>
<dbReference type="Proteomes" id="UP001165740">
    <property type="component" value="Chromosome 11"/>
</dbReference>
<evidence type="ECO:0000313" key="3">
    <source>
        <dbReference type="EnsemblMetazoa" id="BGLB031719-PA"/>
    </source>
</evidence>
<sequence>MAESSLDDFFAKKDKSKKKAKAKTVGDVDTGLKSTKKEKKSREKDKQSSSGGVSSLTLNPQEDEEWKDFEEEKEKDYSGLRIQNLQITKEFDERDAAEADDNGDDEDGENRDRRDGASGPWNKSNVQTGSTTTAVSVPQRAEVEKEEPAAKTPARYVPPAQRHAAQTSSTPHFPSSRKKKEAPNVNSEEDFPTLGGGPGKGQQYSSTATGDLIENPHHRKGVNLTLENKFSALQD</sequence>
<evidence type="ECO:0000256" key="1">
    <source>
        <dbReference type="ARBA" id="ARBA00006062"/>
    </source>
</evidence>
<dbReference type="PANTHER" id="PTHR16284">
    <property type="entry name" value="PROTEIN CDV3 HOMOLOG"/>
    <property type="match status" value="1"/>
</dbReference>
<dbReference type="RefSeq" id="XP_013080019.1">
    <property type="nucleotide sequence ID" value="XM_013224565.2"/>
</dbReference>
<dbReference type="OMA" id="TSGPWNK"/>
<evidence type="ECO:0000313" key="5">
    <source>
        <dbReference type="Proteomes" id="UP001165740"/>
    </source>
</evidence>
<keyword evidence="5" id="KW-1185">Reference proteome</keyword>
<dbReference type="VEuPathDB" id="VectorBase:BGLAX_031618"/>
<evidence type="ECO:0000313" key="4">
    <source>
        <dbReference type="Proteomes" id="UP000076420"/>
    </source>
</evidence>
<dbReference type="Pfam" id="PF15359">
    <property type="entry name" value="CDV3"/>
    <property type="match status" value="1"/>
</dbReference>
<name>A0A2C9LJJ6_BIOGL</name>
<dbReference type="OrthoDB" id="6288097at2759"/>
<reference evidence="3" key="1">
    <citation type="submission" date="2020-05" db="UniProtKB">
        <authorList>
            <consortium name="EnsemblMetazoa"/>
        </authorList>
    </citation>
    <scope>IDENTIFICATION</scope>
    <source>
        <strain evidence="3">BB02</strain>
    </source>
</reference>
<dbReference type="InterPro" id="IPR026806">
    <property type="entry name" value="CDV3"/>
</dbReference>
<protein>
    <submittedName>
        <fullName evidence="6">Protein CDV3 homolog</fullName>
    </submittedName>
</protein>
<dbReference type="KEGG" id="bgt:106065677"/>
<feature type="compositionally biased region" description="Polar residues" evidence="2">
    <location>
        <begin position="51"/>
        <end position="60"/>
    </location>
</feature>
<feature type="compositionally biased region" description="Polar residues" evidence="2">
    <location>
        <begin position="121"/>
        <end position="136"/>
    </location>
</feature>
<evidence type="ECO:0000313" key="6">
    <source>
        <dbReference type="RefSeq" id="XP_013080019.1"/>
    </source>
</evidence>
<dbReference type="GO" id="GO:0005737">
    <property type="term" value="C:cytoplasm"/>
    <property type="evidence" value="ECO:0007669"/>
    <property type="project" value="TreeGrafter"/>
</dbReference>
<accession>A0A2C9LJJ6</accession>
<dbReference type="GeneID" id="106065677"/>
<feature type="region of interest" description="Disordered" evidence="2">
    <location>
        <begin position="1"/>
        <end position="220"/>
    </location>
</feature>
<feature type="compositionally biased region" description="Polar residues" evidence="2">
    <location>
        <begin position="164"/>
        <end position="173"/>
    </location>
</feature>
<comment type="similarity">
    <text evidence="1">Belongs to the CDV3 family.</text>
</comment>
<dbReference type="STRING" id="6526.A0A2C9LJJ6"/>
<dbReference type="Proteomes" id="UP000076420">
    <property type="component" value="Unassembled WGS sequence"/>
</dbReference>
<dbReference type="AlphaFoldDB" id="A0A2C9LJJ6"/>
<dbReference type="VEuPathDB" id="VectorBase:BGLB031719"/>
<organism evidence="3 4">
    <name type="scientific">Biomphalaria glabrata</name>
    <name type="common">Bloodfluke planorb</name>
    <name type="synonym">Freshwater snail</name>
    <dbReference type="NCBI Taxonomy" id="6526"/>
    <lineage>
        <taxon>Eukaryota</taxon>
        <taxon>Metazoa</taxon>
        <taxon>Spiralia</taxon>
        <taxon>Lophotrochozoa</taxon>
        <taxon>Mollusca</taxon>
        <taxon>Gastropoda</taxon>
        <taxon>Heterobranchia</taxon>
        <taxon>Euthyneura</taxon>
        <taxon>Panpulmonata</taxon>
        <taxon>Hygrophila</taxon>
        <taxon>Lymnaeoidea</taxon>
        <taxon>Planorbidae</taxon>
        <taxon>Biomphalaria</taxon>
    </lineage>
</organism>
<evidence type="ECO:0000256" key="2">
    <source>
        <dbReference type="SAM" id="MobiDB-lite"/>
    </source>
</evidence>
<feature type="compositionally biased region" description="Acidic residues" evidence="2">
    <location>
        <begin position="98"/>
        <end position="109"/>
    </location>
</feature>
<dbReference type="EnsemblMetazoa" id="BGLB031719-RA">
    <property type="protein sequence ID" value="BGLB031719-PA"/>
    <property type="gene ID" value="BGLB031719"/>
</dbReference>